<dbReference type="AlphaFoldDB" id="A0A1I7UMI0"/>
<sequence length="126" mass="14455">MASSSSSATSSVSGFNSPMETAVRTHIRRILYEKDHLESLQTLFLMPIPLEIYNKYRVKRIICVIKATKKTKQVIEQLESKIIKMRSADKKKKMEQEKENQEPAAKRQKKEESKKSGELGNKSIRG</sequence>
<dbReference type="Proteomes" id="UP000095282">
    <property type="component" value="Unplaced"/>
</dbReference>
<proteinExistence type="predicted"/>
<feature type="compositionally biased region" description="Basic and acidic residues" evidence="1">
    <location>
        <begin position="85"/>
        <end position="117"/>
    </location>
</feature>
<evidence type="ECO:0000256" key="1">
    <source>
        <dbReference type="SAM" id="MobiDB-lite"/>
    </source>
</evidence>
<keyword evidence="2" id="KW-1185">Reference proteome</keyword>
<accession>A0A1I7UMI0</accession>
<evidence type="ECO:0000313" key="3">
    <source>
        <dbReference type="WBParaSite" id="Csp11.Scaffold630.g17456.t1"/>
    </source>
</evidence>
<organism evidence="2 3">
    <name type="scientific">Caenorhabditis tropicalis</name>
    <dbReference type="NCBI Taxonomy" id="1561998"/>
    <lineage>
        <taxon>Eukaryota</taxon>
        <taxon>Metazoa</taxon>
        <taxon>Ecdysozoa</taxon>
        <taxon>Nematoda</taxon>
        <taxon>Chromadorea</taxon>
        <taxon>Rhabditida</taxon>
        <taxon>Rhabditina</taxon>
        <taxon>Rhabditomorpha</taxon>
        <taxon>Rhabditoidea</taxon>
        <taxon>Rhabditidae</taxon>
        <taxon>Peloderinae</taxon>
        <taxon>Caenorhabditis</taxon>
    </lineage>
</organism>
<feature type="region of interest" description="Disordered" evidence="1">
    <location>
        <begin position="85"/>
        <end position="126"/>
    </location>
</feature>
<reference evidence="3" key="1">
    <citation type="submission" date="2016-11" db="UniProtKB">
        <authorList>
            <consortium name="WormBaseParasite"/>
        </authorList>
    </citation>
    <scope>IDENTIFICATION</scope>
</reference>
<dbReference type="WBParaSite" id="Csp11.Scaffold630.g17456.t1">
    <property type="protein sequence ID" value="Csp11.Scaffold630.g17456.t1"/>
    <property type="gene ID" value="Csp11.Scaffold630.g17456"/>
</dbReference>
<name>A0A1I7UMI0_9PELO</name>
<protein>
    <submittedName>
        <fullName evidence="3">Uncharacterized protein</fullName>
    </submittedName>
</protein>
<evidence type="ECO:0000313" key="2">
    <source>
        <dbReference type="Proteomes" id="UP000095282"/>
    </source>
</evidence>